<dbReference type="STRING" id="1399419.A5906_35250"/>
<name>A0A560JNS3_9BRAD</name>
<dbReference type="InterPro" id="IPR050389">
    <property type="entry name" value="LysR-type_TF"/>
</dbReference>
<evidence type="ECO:0000256" key="2">
    <source>
        <dbReference type="ARBA" id="ARBA00009437"/>
    </source>
</evidence>
<dbReference type="RefSeq" id="WP_080136526.1">
    <property type="nucleotide sequence ID" value="NZ_LWIG01000012.1"/>
</dbReference>
<protein>
    <submittedName>
        <fullName evidence="8">LysR family transcriptional regulator</fullName>
    </submittedName>
</protein>
<evidence type="ECO:0000256" key="4">
    <source>
        <dbReference type="ARBA" id="ARBA00023015"/>
    </source>
</evidence>
<dbReference type="CDD" id="cd08459">
    <property type="entry name" value="PBP2_DntR_NahR_LinR_like"/>
    <property type="match status" value="1"/>
</dbReference>
<dbReference type="AlphaFoldDB" id="A0A560JNS3"/>
<dbReference type="SUPFAM" id="SSF53850">
    <property type="entry name" value="Periplasmic binding protein-like II"/>
    <property type="match status" value="1"/>
</dbReference>
<dbReference type="SUPFAM" id="SSF46785">
    <property type="entry name" value="Winged helix' DNA-binding domain"/>
    <property type="match status" value="1"/>
</dbReference>
<dbReference type="Pfam" id="PF03466">
    <property type="entry name" value="LysR_substrate"/>
    <property type="match status" value="1"/>
</dbReference>
<sequence>MTRHDLPHANLLDPRLLRLFDALFTTGSVTKAAERLGQSQPTVSIWLARLRQELDDPLFVRSPEGMLPTPRAEALIGTARQALEMLRRLAELRTDFDPATAKRRFSICMTDASHITLLPAILAHVRHVAPGIRIEAAQIGMDTPRTLQSGEGDLALGYISDLDAGHFQQALFPQDWVCLANAHHPRIKDRITLRDFRREAHVLIRSGTGHQLLADASQEQGIAPDIALELPGFLGLPAIIGTTDLIATLPRHIGETLAHYYGLRVLACPLPIPSFTVKQYWHARFHHDPASQWLRGVCAELFQQQDVRGLHRSSRPLKSKPT</sequence>
<evidence type="ECO:0000313" key="9">
    <source>
        <dbReference type="Proteomes" id="UP000315914"/>
    </source>
</evidence>
<accession>A0A560JNS3</accession>
<dbReference type="GO" id="GO:0003677">
    <property type="term" value="F:DNA binding"/>
    <property type="evidence" value="ECO:0007669"/>
    <property type="project" value="UniProtKB-KW"/>
</dbReference>
<dbReference type="InterPro" id="IPR036390">
    <property type="entry name" value="WH_DNA-bd_sf"/>
</dbReference>
<dbReference type="EMBL" id="VITW01000006">
    <property type="protein sequence ID" value="TWB72822.1"/>
    <property type="molecule type" value="Genomic_DNA"/>
</dbReference>
<dbReference type="OrthoDB" id="8339333at2"/>
<comment type="function">
    <text evidence="1">NodD regulates the expression of the nodABCFE genes which encode other nodulation proteins. NodD is also a negative regulator of its own expression. Binds flavonoids as inducers.</text>
</comment>
<dbReference type="PRINTS" id="PR00039">
    <property type="entry name" value="HTHLYSR"/>
</dbReference>
<proteinExistence type="inferred from homology"/>
<reference evidence="8 9" key="1">
    <citation type="submission" date="2019-06" db="EMBL/GenBank/DDBJ databases">
        <title>Genomic Encyclopedia of Type Strains, Phase IV (KMG-V): Genome sequencing to study the core and pangenomes of soil and plant-associated prokaryotes.</title>
        <authorList>
            <person name="Whitman W."/>
        </authorList>
    </citation>
    <scope>NUCLEOTIDE SEQUENCE [LARGE SCALE GENOMIC DNA]</scope>
    <source>
        <strain evidence="8 9">BR 10556</strain>
    </source>
</reference>
<keyword evidence="5" id="KW-0238">DNA-binding</keyword>
<evidence type="ECO:0000259" key="7">
    <source>
        <dbReference type="PROSITE" id="PS50931"/>
    </source>
</evidence>
<feature type="domain" description="HTH lysR-type" evidence="7">
    <location>
        <begin position="12"/>
        <end position="69"/>
    </location>
</feature>
<dbReference type="Proteomes" id="UP000315914">
    <property type="component" value="Unassembled WGS sequence"/>
</dbReference>
<dbReference type="PANTHER" id="PTHR30118">
    <property type="entry name" value="HTH-TYPE TRANSCRIPTIONAL REGULATOR LEUO-RELATED"/>
    <property type="match status" value="1"/>
</dbReference>
<keyword evidence="4" id="KW-0805">Transcription regulation</keyword>
<dbReference type="Gene3D" id="3.40.190.10">
    <property type="entry name" value="Periplasmic binding protein-like II"/>
    <property type="match status" value="2"/>
</dbReference>
<comment type="similarity">
    <text evidence="2">Belongs to the LysR transcriptional regulatory family.</text>
</comment>
<dbReference type="Pfam" id="PF00126">
    <property type="entry name" value="HTH_1"/>
    <property type="match status" value="1"/>
</dbReference>
<organism evidence="8 9">
    <name type="scientific">Bradyrhizobium sacchari</name>
    <dbReference type="NCBI Taxonomy" id="1399419"/>
    <lineage>
        <taxon>Bacteria</taxon>
        <taxon>Pseudomonadati</taxon>
        <taxon>Pseudomonadota</taxon>
        <taxon>Alphaproteobacteria</taxon>
        <taxon>Hyphomicrobiales</taxon>
        <taxon>Nitrobacteraceae</taxon>
        <taxon>Bradyrhizobium</taxon>
    </lineage>
</organism>
<gene>
    <name evidence="8" type="ORF">FBZ95_106537</name>
</gene>
<evidence type="ECO:0000256" key="1">
    <source>
        <dbReference type="ARBA" id="ARBA00003502"/>
    </source>
</evidence>
<dbReference type="InterPro" id="IPR036388">
    <property type="entry name" value="WH-like_DNA-bd_sf"/>
</dbReference>
<dbReference type="PANTHER" id="PTHR30118:SF15">
    <property type="entry name" value="TRANSCRIPTIONAL REGULATORY PROTEIN"/>
    <property type="match status" value="1"/>
</dbReference>
<keyword evidence="3" id="KW-0536">Nodulation</keyword>
<dbReference type="PROSITE" id="PS50931">
    <property type="entry name" value="HTH_LYSR"/>
    <property type="match status" value="1"/>
</dbReference>
<dbReference type="InterPro" id="IPR005119">
    <property type="entry name" value="LysR_subst-bd"/>
</dbReference>
<dbReference type="GO" id="GO:0003700">
    <property type="term" value="F:DNA-binding transcription factor activity"/>
    <property type="evidence" value="ECO:0007669"/>
    <property type="project" value="InterPro"/>
</dbReference>
<dbReference type="InterPro" id="IPR000847">
    <property type="entry name" value="LysR_HTH_N"/>
</dbReference>
<evidence type="ECO:0000256" key="3">
    <source>
        <dbReference type="ARBA" id="ARBA00022458"/>
    </source>
</evidence>
<comment type="caution">
    <text evidence="8">The sequence shown here is derived from an EMBL/GenBank/DDBJ whole genome shotgun (WGS) entry which is preliminary data.</text>
</comment>
<evidence type="ECO:0000256" key="6">
    <source>
        <dbReference type="ARBA" id="ARBA00023163"/>
    </source>
</evidence>
<evidence type="ECO:0000256" key="5">
    <source>
        <dbReference type="ARBA" id="ARBA00023125"/>
    </source>
</evidence>
<evidence type="ECO:0000313" key="8">
    <source>
        <dbReference type="EMBL" id="TWB72822.1"/>
    </source>
</evidence>
<dbReference type="Gene3D" id="1.10.10.10">
    <property type="entry name" value="Winged helix-like DNA-binding domain superfamily/Winged helix DNA-binding domain"/>
    <property type="match status" value="1"/>
</dbReference>
<keyword evidence="9" id="KW-1185">Reference proteome</keyword>
<keyword evidence="6" id="KW-0804">Transcription</keyword>